<dbReference type="SUPFAM" id="SSF52540">
    <property type="entry name" value="P-loop containing nucleoside triphosphate hydrolases"/>
    <property type="match status" value="1"/>
</dbReference>
<protein>
    <recommendedName>
        <fullName evidence="4">DNA segregation ATPase FtsK/SpoIIIE, S-DNA-T family</fullName>
    </recommendedName>
</protein>
<dbReference type="EMBL" id="JAXAVV010000002">
    <property type="protein sequence ID" value="MDX8048508.1"/>
    <property type="molecule type" value="Genomic_DNA"/>
</dbReference>
<evidence type="ECO:0008006" key="4">
    <source>
        <dbReference type="Google" id="ProtNLM"/>
    </source>
</evidence>
<accession>A0ABU4TKA3</accession>
<proteinExistence type="predicted"/>
<name>A0ABU4TKA3_9PSEU</name>
<dbReference type="Gene3D" id="3.40.50.300">
    <property type="entry name" value="P-loop containing nucleotide triphosphate hydrolases"/>
    <property type="match status" value="1"/>
</dbReference>
<feature type="region of interest" description="Disordered" evidence="1">
    <location>
        <begin position="1"/>
        <end position="39"/>
    </location>
</feature>
<dbReference type="RefSeq" id="WP_319982626.1">
    <property type="nucleotide sequence ID" value="NZ_JAXAVV010000002.1"/>
</dbReference>
<keyword evidence="3" id="KW-1185">Reference proteome</keyword>
<dbReference type="Proteomes" id="UP001271792">
    <property type="component" value="Unassembled WGS sequence"/>
</dbReference>
<gene>
    <name evidence="2" type="ORF">SK571_03870</name>
</gene>
<dbReference type="InterPro" id="IPR027417">
    <property type="entry name" value="P-loop_NTPase"/>
</dbReference>
<organism evidence="2 3">
    <name type="scientific">Lentzea kristufekii</name>
    <dbReference type="NCBI Taxonomy" id="3095430"/>
    <lineage>
        <taxon>Bacteria</taxon>
        <taxon>Bacillati</taxon>
        <taxon>Actinomycetota</taxon>
        <taxon>Actinomycetes</taxon>
        <taxon>Pseudonocardiales</taxon>
        <taxon>Pseudonocardiaceae</taxon>
        <taxon>Lentzea</taxon>
    </lineage>
</organism>
<comment type="caution">
    <text evidence="2">The sequence shown here is derived from an EMBL/GenBank/DDBJ whole genome shotgun (WGS) entry which is preliminary data.</text>
</comment>
<reference evidence="2 3" key="1">
    <citation type="submission" date="2023-11" db="EMBL/GenBank/DDBJ databases">
        <title>Lentzea sokolovensis, sp. nov., Lentzea kristufkii, sp. nov., and Lentzea miocenensis, sp. nov., rare actinobacteria from Sokolov Coal Basin, Miocene lacustrine sediment, Czech Republic.</title>
        <authorList>
            <person name="Lara A."/>
            <person name="Kotroba L."/>
            <person name="Nouioui I."/>
            <person name="Neumann-Schaal M."/>
            <person name="Mast Y."/>
            <person name="Chronakova A."/>
        </authorList>
    </citation>
    <scope>NUCLEOTIDE SEQUENCE [LARGE SCALE GENOMIC DNA]</scope>
    <source>
        <strain evidence="2 3">BCCO 10_0798</strain>
    </source>
</reference>
<evidence type="ECO:0000256" key="1">
    <source>
        <dbReference type="SAM" id="MobiDB-lite"/>
    </source>
</evidence>
<evidence type="ECO:0000313" key="2">
    <source>
        <dbReference type="EMBL" id="MDX8048508.1"/>
    </source>
</evidence>
<evidence type="ECO:0000313" key="3">
    <source>
        <dbReference type="Proteomes" id="UP001271792"/>
    </source>
</evidence>
<sequence>MTVTSPTGATGPDDQPDATVYELHTRRTPGTTEHHGSEIEPKVFEGEIVSAEDSAALDQRLASQRAIAATKAVVRVVRTGATHERTRSAGRAVVRTAGYAVAGSRIRRAERRARRKHLDLEQAITTLRVNGKNADDFRVLRELEDTLERRRSGAAERARVRRIEILRWSGGVVVVLASGHVLLLGYAAVQAVVGAGSLTDRWHDVTGFWSTVVDVSPAGSYWPAWAAAGALAWAARVIPVGRERGTLPMWAVDADAVPTDGRSIIPDESAVLTALRHLSGLPTLKEAFKKGWGSSIAPTWVMPPHRDGKGWRMQLVLPLGVPVEEIVKRKSVFAHNLVRLPVEVWPSEPKGQPGVLDLWVADQGALSGPVEAWPLLEGDGPADYFTGIPVGINIRGEVVVAQLFQKNYVAAGEMGSGKSSMYITLVSGAILDPLVEVDVFVLAENADYDPMKPRLRTLRTGADDDTVKACLDTLNALYADLDVRGKALKEHGARAVSRKLAEKDVRLRPRVIVIDECQALFMHKECGEEAADVVAKLVFAARKYAVTILFATPEASTASLPRKVTAVTSCKACFAIGDQQSNDAVLGTGSYKAGISAVSLEAATSEGPGDVGTAMVRGIMAKPGLLRSFYLTSDEVAEVTDRAMHLRAGHVPPATSGDEEESSEVDFLLDLVRVLGDEQKIRTAVALRALIDLNTGHYGDWTSKTFAAALREAQVPIRKSDGDSLVRADDVTEAITLREIEQSAEDDAGEA</sequence>